<dbReference type="GO" id="GO:0003677">
    <property type="term" value="F:DNA binding"/>
    <property type="evidence" value="ECO:0007669"/>
    <property type="project" value="UniProtKB-KW"/>
</dbReference>
<sequence>MDKSLKEVQREFVEALLHPAAGQRVLDTLVGEDTHNQNRLALYRGNLTGTWHSVLASAYPVVHALVGEDFFVALSREYGLADPSSSGDLNQFGHRMADLLTSWPPSAPYRYLADIARLEWAVHQAYFAADVFPWSVERWARHAPHVLEAAAISLNPAVALLRTSTSAADMWIAYQESGSESVVHDIEAPQWIVVSRPYWIPKVHAVTPAAFEMLEALRLGESLGAALDIALTVDGNFDFGATWRSWIEQKIVVAAVFK</sequence>
<proteinExistence type="predicted"/>
<dbReference type="RefSeq" id="WP_238462171.1">
    <property type="nucleotide sequence ID" value="NZ_JAKLJA010000002.1"/>
</dbReference>
<reference evidence="2" key="1">
    <citation type="submission" date="2022-01" db="EMBL/GenBank/DDBJ databases">
        <title>Genome sequence and assembly of Parabukholderia sp. RG36.</title>
        <authorList>
            <person name="Chhetri G."/>
        </authorList>
    </citation>
    <scope>NUCLEOTIDE SEQUENCE</scope>
    <source>
        <strain evidence="2">RG36</strain>
    </source>
</reference>
<protein>
    <submittedName>
        <fullName evidence="2">DNA-binding domain-containing protein</fullName>
    </submittedName>
</protein>
<dbReference type="Gene3D" id="1.10.150.690">
    <property type="entry name" value="DUF2063"/>
    <property type="match status" value="1"/>
</dbReference>
<dbReference type="AlphaFoldDB" id="A0A9X1RJQ5"/>
<name>A0A9X1RJQ5_9BURK</name>
<evidence type="ECO:0000313" key="3">
    <source>
        <dbReference type="Proteomes" id="UP001139308"/>
    </source>
</evidence>
<keyword evidence="3" id="KW-1185">Reference proteome</keyword>
<dbReference type="EMBL" id="JAKLJA010000002">
    <property type="protein sequence ID" value="MCG5072390.1"/>
    <property type="molecule type" value="Genomic_DNA"/>
</dbReference>
<accession>A0A9X1RJQ5</accession>
<gene>
    <name evidence="2" type="ORF">L5014_03280</name>
</gene>
<evidence type="ECO:0000313" key="2">
    <source>
        <dbReference type="EMBL" id="MCG5072390.1"/>
    </source>
</evidence>
<comment type="caution">
    <text evidence="2">The sequence shown here is derived from an EMBL/GenBank/DDBJ whole genome shotgun (WGS) entry which is preliminary data.</text>
</comment>
<dbReference type="InterPro" id="IPR018640">
    <property type="entry name" value="DUF2063"/>
</dbReference>
<feature type="domain" description="Putative DNA-binding" evidence="1">
    <location>
        <begin position="7"/>
        <end position="100"/>
    </location>
</feature>
<dbReference type="Proteomes" id="UP001139308">
    <property type="component" value="Unassembled WGS sequence"/>
</dbReference>
<organism evidence="2 3">
    <name type="scientific">Paraburkholderia tagetis</name>
    <dbReference type="NCBI Taxonomy" id="2913261"/>
    <lineage>
        <taxon>Bacteria</taxon>
        <taxon>Pseudomonadati</taxon>
        <taxon>Pseudomonadota</taxon>
        <taxon>Betaproteobacteria</taxon>
        <taxon>Burkholderiales</taxon>
        <taxon>Burkholderiaceae</taxon>
        <taxon>Paraburkholderia</taxon>
    </lineage>
</organism>
<evidence type="ECO:0000259" key="1">
    <source>
        <dbReference type="Pfam" id="PF09836"/>
    </source>
</evidence>
<keyword evidence="2" id="KW-0238">DNA-binding</keyword>
<dbReference type="Pfam" id="PF09836">
    <property type="entry name" value="DUF2063"/>
    <property type="match status" value="1"/>
</dbReference>
<dbReference type="InterPro" id="IPR044922">
    <property type="entry name" value="DUF2063_N_sf"/>
</dbReference>